<dbReference type="OrthoDB" id="757324at2"/>
<dbReference type="Proteomes" id="UP000291117">
    <property type="component" value="Unassembled WGS sequence"/>
</dbReference>
<dbReference type="AlphaFoldDB" id="A0A4V2MKC7"/>
<keyword evidence="2" id="KW-1185">Reference proteome</keyword>
<reference evidence="1 2" key="1">
    <citation type="submission" date="2019-02" db="EMBL/GenBank/DDBJ databases">
        <title>Pedobacter sp. RP-3-8 sp. nov., isolated from Arctic soil.</title>
        <authorList>
            <person name="Dahal R.H."/>
        </authorList>
    </citation>
    <scope>NUCLEOTIDE SEQUENCE [LARGE SCALE GENOMIC DNA]</scope>
    <source>
        <strain evidence="1 2">RP-3-8</strain>
    </source>
</reference>
<evidence type="ECO:0000313" key="2">
    <source>
        <dbReference type="Proteomes" id="UP000291117"/>
    </source>
</evidence>
<proteinExistence type="predicted"/>
<dbReference type="EMBL" id="SJSM01000003">
    <property type="protein sequence ID" value="TCC97716.1"/>
    <property type="molecule type" value="Genomic_DNA"/>
</dbReference>
<organism evidence="1 2">
    <name type="scientific">Pedobacter hiemivivus</name>
    <dbReference type="NCBI Taxonomy" id="2530454"/>
    <lineage>
        <taxon>Bacteria</taxon>
        <taxon>Pseudomonadati</taxon>
        <taxon>Bacteroidota</taxon>
        <taxon>Sphingobacteriia</taxon>
        <taxon>Sphingobacteriales</taxon>
        <taxon>Sphingobacteriaceae</taxon>
        <taxon>Pedobacter</taxon>
    </lineage>
</organism>
<name>A0A4V2MKC7_9SPHI</name>
<evidence type="ECO:0000313" key="1">
    <source>
        <dbReference type="EMBL" id="TCC97716.1"/>
    </source>
</evidence>
<comment type="caution">
    <text evidence="1">The sequence shown here is derived from an EMBL/GenBank/DDBJ whole genome shotgun (WGS) entry which is preliminary data.</text>
</comment>
<dbReference type="RefSeq" id="WP_131608075.1">
    <property type="nucleotide sequence ID" value="NZ_SJSM01000003.1"/>
</dbReference>
<protein>
    <submittedName>
        <fullName evidence="1">Uncharacterized protein</fullName>
    </submittedName>
</protein>
<accession>A0A4V2MKC7</accession>
<gene>
    <name evidence="1" type="ORF">EZ444_07315</name>
</gene>
<sequence length="177" mass="20091">MLSRLDHIQKNKLLLPLFVLGLLLCWFLAFDKTFEAVKLNRKLKEKSEKVNDISFNPAYVQQKLAALNLILKSYKVDEQWNDKLWMQSSAIAAKQNVSVDFTLERPPVEVDSTSVGRSQSLYFYGGFIQLVKLVDTLERSTGIGKISALQVKAPKTDVVGDRGKKCVLRLDFRGNLK</sequence>